<evidence type="ECO:0008006" key="3">
    <source>
        <dbReference type="Google" id="ProtNLM"/>
    </source>
</evidence>
<dbReference type="AlphaFoldDB" id="B3ETJ1"/>
<organism evidence="1 2">
    <name type="scientific">Amoebophilus asiaticus (strain 5a2)</name>
    <dbReference type="NCBI Taxonomy" id="452471"/>
    <lineage>
        <taxon>Bacteria</taxon>
        <taxon>Pseudomonadati</taxon>
        <taxon>Bacteroidota</taxon>
        <taxon>Cytophagia</taxon>
        <taxon>Cytophagales</taxon>
        <taxon>Amoebophilaceae</taxon>
        <taxon>Candidatus Amoebophilus</taxon>
    </lineage>
</organism>
<proteinExistence type="predicted"/>
<keyword evidence="2" id="KW-1185">Reference proteome</keyword>
<evidence type="ECO:0000313" key="1">
    <source>
        <dbReference type="EMBL" id="ACE06543.1"/>
    </source>
</evidence>
<gene>
    <name evidence="1" type="ordered locus">Aasi_1215</name>
</gene>
<dbReference type="Gene3D" id="2.10.260.10">
    <property type="match status" value="1"/>
</dbReference>
<protein>
    <recommendedName>
        <fullName evidence="3">SpoVT-AbrB domain-containing protein</fullName>
    </recommendedName>
</protein>
<dbReference type="Proteomes" id="UP000001227">
    <property type="component" value="Chromosome"/>
</dbReference>
<reference evidence="1 2" key="1">
    <citation type="journal article" date="2010" name="J. Bacteriol.">
        <title>The genome of the amoeba symbiont 'Candidatus Amoebophilus asiaticus' reveals common mechanisms for host cell interaction among amoeba-associated bacteria.</title>
        <authorList>
            <person name="Schmitz-Esser S."/>
            <person name="Tischler P."/>
            <person name="Arnold R."/>
            <person name="Montanaro J."/>
            <person name="Wagner M."/>
            <person name="Rattei T."/>
            <person name="Horn M."/>
        </authorList>
    </citation>
    <scope>NUCLEOTIDE SEQUENCE [LARGE SCALE GENOMIC DNA]</scope>
    <source>
        <strain evidence="1 2">5a2</strain>
    </source>
</reference>
<dbReference type="EMBL" id="CP001102">
    <property type="protein sequence ID" value="ACE06543.1"/>
    <property type="molecule type" value="Genomic_DNA"/>
</dbReference>
<dbReference type="InterPro" id="IPR037914">
    <property type="entry name" value="SpoVT-AbrB_sf"/>
</dbReference>
<dbReference type="KEGG" id="aas:Aasi_1215"/>
<name>B3ETJ1_AMOA5</name>
<evidence type="ECO:0000313" key="2">
    <source>
        <dbReference type="Proteomes" id="UP000001227"/>
    </source>
</evidence>
<sequence>MYINTLTISSKGQLVLPKKVRDKLKSNLVSVEVNEHNQILITAVHDVGGALASYQKDTPLTFEAIRNKAWEDSISITEKGSK</sequence>
<dbReference type="OrthoDB" id="9809003at2"/>
<dbReference type="HOGENOM" id="CLU_196144_0_0_10"/>
<dbReference type="STRING" id="452471.Aasi_1215"/>
<dbReference type="RefSeq" id="WP_012473296.1">
    <property type="nucleotide sequence ID" value="NC_010830.1"/>
</dbReference>
<accession>B3ETJ1</accession>
<dbReference type="SUPFAM" id="SSF89447">
    <property type="entry name" value="AbrB/MazE/MraZ-like"/>
    <property type="match status" value="1"/>
</dbReference>